<evidence type="ECO:0000313" key="6">
    <source>
        <dbReference type="EMBL" id="SDJ36802.1"/>
    </source>
</evidence>
<evidence type="ECO:0000313" key="7">
    <source>
        <dbReference type="Proteomes" id="UP000199340"/>
    </source>
</evidence>
<dbReference type="GO" id="GO:0032259">
    <property type="term" value="P:methylation"/>
    <property type="evidence" value="ECO:0007669"/>
    <property type="project" value="UniProtKB-KW"/>
</dbReference>
<dbReference type="GO" id="GO:0008168">
    <property type="term" value="F:methyltransferase activity"/>
    <property type="evidence" value="ECO:0007669"/>
    <property type="project" value="UniProtKB-KW"/>
</dbReference>
<organism evidence="6 7">
    <name type="scientific">Lutimaribacter saemankumensis</name>
    <dbReference type="NCBI Taxonomy" id="490829"/>
    <lineage>
        <taxon>Bacteria</taxon>
        <taxon>Pseudomonadati</taxon>
        <taxon>Pseudomonadota</taxon>
        <taxon>Alphaproteobacteria</taxon>
        <taxon>Rhodobacterales</taxon>
        <taxon>Roseobacteraceae</taxon>
        <taxon>Lutimaribacter</taxon>
    </lineage>
</organism>
<feature type="transmembrane region" description="Helical" evidence="5">
    <location>
        <begin position="182"/>
        <end position="207"/>
    </location>
</feature>
<evidence type="ECO:0000256" key="2">
    <source>
        <dbReference type="ARBA" id="ARBA00022692"/>
    </source>
</evidence>
<keyword evidence="6" id="KW-0808">Transferase</keyword>
<feature type="transmembrane region" description="Helical" evidence="5">
    <location>
        <begin position="89"/>
        <end position="108"/>
    </location>
</feature>
<reference evidence="6 7" key="1">
    <citation type="submission" date="2016-10" db="EMBL/GenBank/DDBJ databases">
        <authorList>
            <person name="de Groot N.N."/>
        </authorList>
    </citation>
    <scope>NUCLEOTIDE SEQUENCE [LARGE SCALE GENOMIC DNA]</scope>
    <source>
        <strain evidence="6 7">DSM 28010</strain>
    </source>
</reference>
<keyword evidence="4 5" id="KW-0472">Membrane</keyword>
<evidence type="ECO:0000256" key="3">
    <source>
        <dbReference type="ARBA" id="ARBA00022989"/>
    </source>
</evidence>
<name>A0A1G8T5H8_9RHOB</name>
<keyword evidence="2 5" id="KW-0812">Transmembrane</keyword>
<proteinExistence type="predicted"/>
<dbReference type="AlphaFoldDB" id="A0A1G8T5H8"/>
<dbReference type="OrthoDB" id="7203053at2"/>
<dbReference type="GO" id="GO:0012505">
    <property type="term" value="C:endomembrane system"/>
    <property type="evidence" value="ECO:0007669"/>
    <property type="project" value="UniProtKB-SubCell"/>
</dbReference>
<dbReference type="Pfam" id="PF04191">
    <property type="entry name" value="PEMT"/>
    <property type="match status" value="1"/>
</dbReference>
<dbReference type="EMBL" id="FNEB01000017">
    <property type="protein sequence ID" value="SDJ36802.1"/>
    <property type="molecule type" value="Genomic_DNA"/>
</dbReference>
<dbReference type="InterPro" id="IPR007318">
    <property type="entry name" value="Phopholipid_MeTrfase"/>
</dbReference>
<sequence length="239" mass="26497">MSANGSKDDEYQAASSRNWIVLGAVYLLIPLLLFVCAGDIGWWQAWLFSPMIMAAGIGGRFWAERRHPGLTAARQDAGNFRNAKAWDKVLAPLMAVSVAYPLVIVAGLDHRFGWSPDFPLWLNAVGFVMIAFGYAFASWALAENRFFFTATIVRADLGHVVCDTGPYRIVRHPGYAGNILPLFGIVLALDSVWTLIPAAAASIIAVVRTALEDRTLKQELPGYQDYARRVRYRLFPGLY</sequence>
<keyword evidence="3 5" id="KW-1133">Transmembrane helix</keyword>
<keyword evidence="7" id="KW-1185">Reference proteome</keyword>
<evidence type="ECO:0000256" key="4">
    <source>
        <dbReference type="ARBA" id="ARBA00023136"/>
    </source>
</evidence>
<feature type="transmembrane region" description="Helical" evidence="5">
    <location>
        <begin position="20"/>
        <end position="38"/>
    </location>
</feature>
<dbReference type="Gene3D" id="1.20.120.1630">
    <property type="match status" value="1"/>
</dbReference>
<dbReference type="InterPro" id="IPR052527">
    <property type="entry name" value="Metal_cation-efflux_comp"/>
</dbReference>
<keyword evidence="6" id="KW-0489">Methyltransferase</keyword>
<comment type="subcellular location">
    <subcellularLocation>
        <location evidence="1">Endomembrane system</location>
        <topology evidence="1">Multi-pass membrane protein</topology>
    </subcellularLocation>
</comment>
<evidence type="ECO:0000256" key="1">
    <source>
        <dbReference type="ARBA" id="ARBA00004127"/>
    </source>
</evidence>
<dbReference type="STRING" id="490829.SAMN05421850_1175"/>
<protein>
    <submittedName>
        <fullName evidence="6">Protein-S-isoprenylcysteine O-methyltransferase Ste14</fullName>
    </submittedName>
</protein>
<dbReference type="Proteomes" id="UP000199340">
    <property type="component" value="Unassembled WGS sequence"/>
</dbReference>
<gene>
    <name evidence="6" type="ORF">SAMN05421850_1175</name>
</gene>
<evidence type="ECO:0000256" key="5">
    <source>
        <dbReference type="SAM" id="Phobius"/>
    </source>
</evidence>
<dbReference type="PANTHER" id="PTHR43847:SF1">
    <property type="entry name" value="BLL3993 PROTEIN"/>
    <property type="match status" value="1"/>
</dbReference>
<accession>A0A1G8T5H8</accession>
<dbReference type="PANTHER" id="PTHR43847">
    <property type="entry name" value="BLL3993 PROTEIN"/>
    <property type="match status" value="1"/>
</dbReference>
<feature type="transmembrane region" description="Helical" evidence="5">
    <location>
        <begin position="120"/>
        <end position="141"/>
    </location>
</feature>